<proteinExistence type="predicted"/>
<evidence type="ECO:0000313" key="1">
    <source>
        <dbReference type="EMBL" id="KAI4305325.1"/>
    </source>
</evidence>
<keyword evidence="2" id="KW-1185">Reference proteome</keyword>
<accession>A0ACB9L703</accession>
<reference evidence="1 2" key="1">
    <citation type="journal article" date="2022" name="DNA Res.">
        <title>Chromosomal-level genome assembly of the orchid tree Bauhinia variegata (Leguminosae; Cercidoideae) supports the allotetraploid origin hypothesis of Bauhinia.</title>
        <authorList>
            <person name="Zhong Y."/>
            <person name="Chen Y."/>
            <person name="Zheng D."/>
            <person name="Pang J."/>
            <person name="Liu Y."/>
            <person name="Luo S."/>
            <person name="Meng S."/>
            <person name="Qian L."/>
            <person name="Wei D."/>
            <person name="Dai S."/>
            <person name="Zhou R."/>
        </authorList>
    </citation>
    <scope>NUCLEOTIDE SEQUENCE [LARGE SCALE GENOMIC DNA]</scope>
    <source>
        <strain evidence="1">BV-YZ2020</strain>
    </source>
</reference>
<dbReference type="Proteomes" id="UP000828941">
    <property type="component" value="Chromosome 12"/>
</dbReference>
<evidence type="ECO:0000313" key="2">
    <source>
        <dbReference type="Proteomes" id="UP000828941"/>
    </source>
</evidence>
<dbReference type="EMBL" id="CM039437">
    <property type="protein sequence ID" value="KAI4305325.1"/>
    <property type="molecule type" value="Genomic_DNA"/>
</dbReference>
<sequence length="104" mass="11982">MHECFGLKGTQRNHGTVFCFHKNEEDGQSVPVTAYHGKWETHQYSIPDGDEAGIEEVGRAGDLALKGLQSQIVFQFWASLRMPIGVSVTLRRRWNERWNWPIQI</sequence>
<organism evidence="1 2">
    <name type="scientific">Bauhinia variegata</name>
    <name type="common">Purple orchid tree</name>
    <name type="synonym">Phanera variegata</name>
    <dbReference type="NCBI Taxonomy" id="167791"/>
    <lineage>
        <taxon>Eukaryota</taxon>
        <taxon>Viridiplantae</taxon>
        <taxon>Streptophyta</taxon>
        <taxon>Embryophyta</taxon>
        <taxon>Tracheophyta</taxon>
        <taxon>Spermatophyta</taxon>
        <taxon>Magnoliopsida</taxon>
        <taxon>eudicotyledons</taxon>
        <taxon>Gunneridae</taxon>
        <taxon>Pentapetalae</taxon>
        <taxon>rosids</taxon>
        <taxon>fabids</taxon>
        <taxon>Fabales</taxon>
        <taxon>Fabaceae</taxon>
        <taxon>Cercidoideae</taxon>
        <taxon>Cercideae</taxon>
        <taxon>Bauhiniinae</taxon>
        <taxon>Bauhinia</taxon>
    </lineage>
</organism>
<name>A0ACB9L703_BAUVA</name>
<protein>
    <submittedName>
        <fullName evidence="1">Uncharacterized protein</fullName>
    </submittedName>
</protein>
<comment type="caution">
    <text evidence="1">The sequence shown here is derived from an EMBL/GenBank/DDBJ whole genome shotgun (WGS) entry which is preliminary data.</text>
</comment>
<gene>
    <name evidence="1" type="ORF">L6164_028696</name>
</gene>